<dbReference type="AlphaFoldDB" id="A0A837I4W4"/>
<evidence type="ECO:0000256" key="1">
    <source>
        <dbReference type="SAM" id="MobiDB-lite"/>
    </source>
</evidence>
<accession>A0A837I4W4</accession>
<feature type="compositionally biased region" description="Low complexity" evidence="1">
    <location>
        <begin position="68"/>
        <end position="78"/>
    </location>
</feature>
<sequence>MRKILWLILIVIVFLAVLAFLWFVWPGPQIANTVNMLSEIKNQAAVAGPQGPAGPAGPQGPAGPAGPQGPAGQNQVSAVTVPAATAEPAVQPAVQPAGAQVIVGSSQSNDWTLTWLAGADFDRGDGTTFRQDAEKWTWRAIAPELWPTFPNEPNPLVPEFPVVTCADDPTKQCVPDGLEYANPESNFCQQLAGEACRVPVASESYLYYSGDYDIPGVGSCSENGTGIGCMLVVINVGKVTSDYTGIFNQGFRLHGRYFNGNALDMAIWGLTSEGTNKMLNMNSKLNPTGIQNAGANCSVPEGCKGVHIQVLFTSGNEPLMGLETTFTR</sequence>
<comment type="caution">
    <text evidence="3">The sequence shown here is derived from an EMBL/GenBank/DDBJ whole genome shotgun (WGS) entry which is preliminary data.</text>
</comment>
<keyword evidence="2" id="KW-0472">Membrane</keyword>
<evidence type="ECO:0000313" key="4">
    <source>
        <dbReference type="Proteomes" id="UP000034012"/>
    </source>
</evidence>
<protein>
    <submittedName>
        <fullName evidence="3">Collagen triple helix repeat protein</fullName>
    </submittedName>
</protein>
<dbReference type="Proteomes" id="UP000034012">
    <property type="component" value="Unassembled WGS sequence"/>
</dbReference>
<name>A0A837I4W4_9BACT</name>
<keyword evidence="2" id="KW-0812">Transmembrane</keyword>
<feature type="transmembrane region" description="Helical" evidence="2">
    <location>
        <begin position="5"/>
        <end position="25"/>
    </location>
</feature>
<proteinExistence type="predicted"/>
<organism evidence="3 4">
    <name type="scientific">Candidatus Woesebacteria bacterium GW2011_GWB1_44_11</name>
    <dbReference type="NCBI Taxonomy" id="1618579"/>
    <lineage>
        <taxon>Bacteria</taxon>
        <taxon>Candidatus Woeseibacteriota</taxon>
    </lineage>
</organism>
<keyword evidence="3" id="KW-0176">Collagen</keyword>
<gene>
    <name evidence="3" type="ORF">UW20_C0007G0038</name>
</gene>
<keyword evidence="2" id="KW-1133">Transmembrane helix</keyword>
<evidence type="ECO:0000313" key="3">
    <source>
        <dbReference type="EMBL" id="KKT32946.1"/>
    </source>
</evidence>
<feature type="region of interest" description="Disordered" evidence="1">
    <location>
        <begin position="46"/>
        <end position="78"/>
    </location>
</feature>
<dbReference type="Gene3D" id="1.20.5.320">
    <property type="entry name" value="6-Phosphogluconate Dehydrogenase, domain 3"/>
    <property type="match status" value="1"/>
</dbReference>
<dbReference type="EMBL" id="LCHK01000007">
    <property type="protein sequence ID" value="KKT32946.1"/>
    <property type="molecule type" value="Genomic_DNA"/>
</dbReference>
<reference evidence="3 4" key="1">
    <citation type="journal article" date="2015" name="Nature">
        <title>rRNA introns, odd ribosomes, and small enigmatic genomes across a large radiation of phyla.</title>
        <authorList>
            <person name="Brown C.T."/>
            <person name="Hug L.A."/>
            <person name="Thomas B.C."/>
            <person name="Sharon I."/>
            <person name="Castelle C.J."/>
            <person name="Singh A."/>
            <person name="Wilkins M.J."/>
            <person name="Williams K.H."/>
            <person name="Banfield J.F."/>
        </authorList>
    </citation>
    <scope>NUCLEOTIDE SEQUENCE [LARGE SCALE GENOMIC DNA]</scope>
</reference>
<evidence type="ECO:0000256" key="2">
    <source>
        <dbReference type="SAM" id="Phobius"/>
    </source>
</evidence>